<evidence type="ECO:0000313" key="2">
    <source>
        <dbReference type="RefSeq" id="XP_022944204.1"/>
    </source>
</evidence>
<organism evidence="1 2">
    <name type="scientific">Cucurbita moschata</name>
    <name type="common">Winter crookneck squash</name>
    <name type="synonym">Cucurbita pepo var. moschata</name>
    <dbReference type="NCBI Taxonomy" id="3662"/>
    <lineage>
        <taxon>Eukaryota</taxon>
        <taxon>Viridiplantae</taxon>
        <taxon>Streptophyta</taxon>
        <taxon>Embryophyta</taxon>
        <taxon>Tracheophyta</taxon>
        <taxon>Spermatophyta</taxon>
        <taxon>Magnoliopsida</taxon>
        <taxon>eudicotyledons</taxon>
        <taxon>Gunneridae</taxon>
        <taxon>Pentapetalae</taxon>
        <taxon>rosids</taxon>
        <taxon>fabids</taxon>
        <taxon>Cucurbitales</taxon>
        <taxon>Cucurbitaceae</taxon>
        <taxon>Cucurbiteae</taxon>
        <taxon>Cucurbita</taxon>
    </lineage>
</organism>
<dbReference type="RefSeq" id="XP_022944204.1">
    <property type="nucleotide sequence ID" value="XM_023088436.1"/>
</dbReference>
<keyword evidence="1" id="KW-1185">Reference proteome</keyword>
<protein>
    <submittedName>
        <fullName evidence="2">Uncharacterized protein LOC111448722</fullName>
    </submittedName>
</protein>
<name>A0A6J1FWB0_CUCMO</name>
<sequence length="111" mass="12673">MWRLIAALRPTLHNFTNSHRVADESMFTTTEFPIYAVANHHHRRRPAAHRTIAAVFSIIRAPFSILSCFAPPPVHSSADTFWLSTDHYFASTISETNHLMVSDGMRYAMLM</sequence>
<reference evidence="2" key="1">
    <citation type="submission" date="2025-08" db="UniProtKB">
        <authorList>
            <consortium name="RefSeq"/>
        </authorList>
    </citation>
    <scope>IDENTIFICATION</scope>
    <source>
        <tissue evidence="2">Young leaves</tissue>
    </source>
</reference>
<dbReference type="PANTHER" id="PTHR48165">
    <property type="entry name" value="BNAC03G44900D PROTEIN"/>
    <property type="match status" value="1"/>
</dbReference>
<proteinExistence type="predicted"/>
<dbReference type="Proteomes" id="UP000504609">
    <property type="component" value="Unplaced"/>
</dbReference>
<dbReference type="PANTHER" id="PTHR48165:SF1">
    <property type="entry name" value="TRANSMEMBRANE PROTEIN"/>
    <property type="match status" value="1"/>
</dbReference>
<accession>A0A6J1FWB0</accession>
<gene>
    <name evidence="2" type="primary">LOC111448722</name>
</gene>
<dbReference type="GeneID" id="111448722"/>
<dbReference type="AlphaFoldDB" id="A0A6J1FWB0"/>
<dbReference type="KEGG" id="cmos:111448722"/>
<evidence type="ECO:0000313" key="1">
    <source>
        <dbReference type="Proteomes" id="UP000504609"/>
    </source>
</evidence>